<proteinExistence type="predicted"/>
<dbReference type="AlphaFoldDB" id="M2QP40"/>
<keyword evidence="1" id="KW-1133">Transmembrane helix</keyword>
<reference evidence="3 5" key="2">
    <citation type="submission" date="2017-02" db="EMBL/GenBank/DDBJ databases">
        <title>Amycolatopsis azurea DSM 43854 draft genome.</title>
        <authorList>
            <person name="Mayilraj S."/>
        </authorList>
    </citation>
    <scope>NUCLEOTIDE SEQUENCE [LARGE SCALE GENOMIC DNA]</scope>
    <source>
        <strain evidence="3 5">DSM 43854</strain>
    </source>
</reference>
<keyword evidence="1" id="KW-0472">Membrane</keyword>
<feature type="transmembrane region" description="Helical" evidence="1">
    <location>
        <begin position="132"/>
        <end position="155"/>
    </location>
</feature>
<dbReference type="OrthoDB" id="3617184at2"/>
<accession>M2QP40</accession>
<keyword evidence="5" id="KW-1185">Reference proteome</keyword>
<protein>
    <submittedName>
        <fullName evidence="2">Uncharacterized protein</fullName>
    </submittedName>
</protein>
<feature type="transmembrane region" description="Helical" evidence="1">
    <location>
        <begin position="101"/>
        <end position="126"/>
    </location>
</feature>
<name>M2QP40_9PSEU</name>
<evidence type="ECO:0000313" key="4">
    <source>
        <dbReference type="Proteomes" id="UP000014137"/>
    </source>
</evidence>
<dbReference type="PATRIC" id="fig|1238180.3.peg.2487"/>
<dbReference type="Proteomes" id="UP000188551">
    <property type="component" value="Unassembled WGS sequence"/>
</dbReference>
<organism evidence="2 4">
    <name type="scientific">Amycolatopsis azurea DSM 43854</name>
    <dbReference type="NCBI Taxonomy" id="1238180"/>
    <lineage>
        <taxon>Bacteria</taxon>
        <taxon>Bacillati</taxon>
        <taxon>Actinomycetota</taxon>
        <taxon>Actinomycetes</taxon>
        <taxon>Pseudonocardiales</taxon>
        <taxon>Pseudonocardiaceae</taxon>
        <taxon>Amycolatopsis</taxon>
    </lineage>
</organism>
<keyword evidence="1" id="KW-0812">Transmembrane</keyword>
<reference evidence="2 4" key="1">
    <citation type="submission" date="2012-10" db="EMBL/GenBank/DDBJ databases">
        <title>Genome assembly of Amycolatopsis azurea DSM 43854.</title>
        <authorList>
            <person name="Khatri I."/>
            <person name="Kaur I."/>
            <person name="Subramanian S."/>
            <person name="Mayilraj S."/>
        </authorList>
    </citation>
    <scope>NUCLEOTIDE SEQUENCE [LARGE SCALE GENOMIC DNA]</scope>
    <source>
        <strain evidence="2 4">DSM 43854</strain>
    </source>
</reference>
<feature type="transmembrane region" description="Helical" evidence="1">
    <location>
        <begin position="46"/>
        <end position="64"/>
    </location>
</feature>
<dbReference type="EMBL" id="ANMG01000021">
    <property type="protein sequence ID" value="EMD27592.1"/>
    <property type="molecule type" value="Genomic_DNA"/>
</dbReference>
<gene>
    <name evidence="3" type="ORF">B0293_28960</name>
    <name evidence="2" type="ORF">C791_1888</name>
</gene>
<evidence type="ECO:0000313" key="5">
    <source>
        <dbReference type="Proteomes" id="UP000188551"/>
    </source>
</evidence>
<evidence type="ECO:0000313" key="2">
    <source>
        <dbReference type="EMBL" id="EMD27592.1"/>
    </source>
</evidence>
<feature type="transmembrane region" description="Helical" evidence="1">
    <location>
        <begin position="7"/>
        <end position="26"/>
    </location>
</feature>
<evidence type="ECO:0000313" key="3">
    <source>
        <dbReference type="EMBL" id="OOC03005.1"/>
    </source>
</evidence>
<comment type="caution">
    <text evidence="2">The sequence shown here is derived from an EMBL/GenBank/DDBJ whole genome shotgun (WGS) entry which is preliminary data.</text>
</comment>
<dbReference type="EMBL" id="MUXN01000023">
    <property type="protein sequence ID" value="OOC03005.1"/>
    <property type="molecule type" value="Genomic_DNA"/>
</dbReference>
<dbReference type="RefSeq" id="WP_005154974.1">
    <property type="nucleotide sequence ID" value="NZ_ANMG01000021.1"/>
</dbReference>
<evidence type="ECO:0000256" key="1">
    <source>
        <dbReference type="SAM" id="Phobius"/>
    </source>
</evidence>
<dbReference type="Proteomes" id="UP000014137">
    <property type="component" value="Unassembled WGS sequence"/>
</dbReference>
<sequence>MWRRFQLICAAVGGAVGFLVFGAMLWGGLNRSGRSWVGGTEFVVDLTMMSVSAVLGVVAVLAAVRRGNQVRRAEVTTWLSEAQGTAVEAATMRLRALSRNAGFSAAFWALAFLVAATSIATGAGAFTGFAAAAHMLAVLVSVFAVPMSLAAMRGWGRRYRAVRRTGWHATKSVDVRRPDGGPFEPAVITVEFQDGSVIELRTVESTYRAGHKEGQRLLEAWVGGTDLSMVVLFENGPLRRGAYPVPVRALGARIPPGEVRPPRSARTG</sequence>